<dbReference type="OrthoDB" id="2679852at2"/>
<protein>
    <submittedName>
        <fullName evidence="1">Type II toxin-antitoxin system VapC family toxin</fullName>
    </submittedName>
</protein>
<proteinExistence type="predicted"/>
<dbReference type="Proteomes" id="UP000316968">
    <property type="component" value="Chromosome"/>
</dbReference>
<dbReference type="KEGG" id="saca:FFV09_08600"/>
<gene>
    <name evidence="1" type="ORF">FFV09_08600</name>
</gene>
<accession>A0A4Y6UT88</accession>
<dbReference type="EMBL" id="CP041217">
    <property type="protein sequence ID" value="QDH20902.1"/>
    <property type="molecule type" value="Genomic_DNA"/>
</dbReference>
<name>A0A4Y6UT88_SACBS</name>
<evidence type="ECO:0000313" key="2">
    <source>
        <dbReference type="Proteomes" id="UP000316968"/>
    </source>
</evidence>
<keyword evidence="2" id="KW-1185">Reference proteome</keyword>
<dbReference type="AlphaFoldDB" id="A0A4Y6UT88"/>
<reference evidence="1 2" key="1">
    <citation type="submission" date="2019-06" db="EMBL/GenBank/DDBJ databases">
        <title>Saccharibacillus brassicae sp. nov., an endophytic bacterium isolated from Chinese cabbage seeds (Brassica pekinensis).</title>
        <authorList>
            <person name="Jiang L."/>
            <person name="Lee J."/>
            <person name="Kim S.W."/>
        </authorList>
    </citation>
    <scope>NUCLEOTIDE SEQUENCE [LARGE SCALE GENOMIC DNA]</scope>
    <source>
        <strain evidence="2">KCTC 43072 / ATSA2</strain>
    </source>
</reference>
<evidence type="ECO:0000313" key="1">
    <source>
        <dbReference type="EMBL" id="QDH20902.1"/>
    </source>
</evidence>
<organism evidence="1 2">
    <name type="scientific">Saccharibacillus brassicae</name>
    <dbReference type="NCBI Taxonomy" id="2583377"/>
    <lineage>
        <taxon>Bacteria</taxon>
        <taxon>Bacillati</taxon>
        <taxon>Bacillota</taxon>
        <taxon>Bacilli</taxon>
        <taxon>Bacillales</taxon>
        <taxon>Paenibacillaceae</taxon>
        <taxon>Saccharibacillus</taxon>
    </lineage>
</organism>
<dbReference type="RefSeq" id="WP_141447450.1">
    <property type="nucleotide sequence ID" value="NZ_CP041217.1"/>
</dbReference>
<sequence length="95" mass="10783">MGNTIEEEYGWTDAGRAYMENRLLHSPETLGLRDEDDFPIMAAALVHGIDLLITNNMKDFIDPLGKIRVLSLESAAVFDHFSLHFPYSIWDDAID</sequence>